<dbReference type="GO" id="GO:0009307">
    <property type="term" value="P:DNA restriction-modification system"/>
    <property type="evidence" value="ECO:0007669"/>
    <property type="project" value="UniProtKB-UniRule"/>
</dbReference>
<dbReference type="Pfam" id="PF04556">
    <property type="entry name" value="DpnII"/>
    <property type="match status" value="1"/>
</dbReference>
<evidence type="ECO:0000256" key="1">
    <source>
        <dbReference type="PIRNR" id="PIRNR016080"/>
    </source>
</evidence>
<dbReference type="EC" id="3.1.21.4" evidence="1"/>
<evidence type="ECO:0000313" key="4">
    <source>
        <dbReference type="Proteomes" id="UP000192638"/>
    </source>
</evidence>
<dbReference type="Proteomes" id="UP000192638">
    <property type="component" value="Unassembled WGS sequence"/>
</dbReference>
<dbReference type="RefSeq" id="WP_081531108.1">
    <property type="nucleotide sequence ID" value="NZ_NBEB01000123.1"/>
</dbReference>
<organism evidence="3 4">
    <name type="scientific">Ligilactobacillus salivarius</name>
    <dbReference type="NCBI Taxonomy" id="1624"/>
    <lineage>
        <taxon>Bacteria</taxon>
        <taxon>Bacillati</taxon>
        <taxon>Bacillota</taxon>
        <taxon>Bacilli</taxon>
        <taxon>Lactobacillales</taxon>
        <taxon>Lactobacillaceae</taxon>
        <taxon>Ligilactobacillus</taxon>
    </lineage>
</organism>
<feature type="domain" description="Restriction endonuclease type II DpnII-like" evidence="2">
    <location>
        <begin position="14"/>
        <end position="303"/>
    </location>
</feature>
<gene>
    <name evidence="3" type="ORF">B6U60_10210</name>
</gene>
<comment type="catalytic activity">
    <reaction evidence="1">
        <text>Endonucleolytic cleavage of DNA to give specific double-stranded fragments with terminal 5'-phosphates.</text>
        <dbReference type="EC" id="3.1.21.4"/>
    </reaction>
</comment>
<comment type="function">
    <text evidence="1">A P subtype restriction enzyme that recognizes the double-stranded unmethylated sequence 5'-GATC-3'.</text>
</comment>
<sequence length="308" mass="35227">MNYNEYMSLSNNEKFELFMNTLFPTNRTPSYWVNWNNVRNNIKAHELNLNTLNFLVGKKNIKEEARKLFLAQPQLLNTVPILLAAREEEIGVLSFENNQMVANSLDFKNPDIKAIDKYINFMEESGLLDFLANDLNKSLVDYVFGVQAGLDTNGRKNRSGSQNETILEYNLKNLVQRNNNLEFTTQATAKYIKDNWNMTVPDAKDKKAKGGRRYDGAVYNKETGKVTLIETNFYGGGGSKLKAVSGEFSNLYNFLKNEAPDNINFVWISDGPGWETARNPMQEAFEIIPNIINLKMVRDGYLDEIVKK</sequence>
<comment type="similarity">
    <text evidence="1">Belongs to the DpnII type II restriction endonuclease family.</text>
</comment>
<keyword evidence="1" id="KW-0680">Restriction system</keyword>
<evidence type="ECO:0000259" key="2">
    <source>
        <dbReference type="Pfam" id="PF04556"/>
    </source>
</evidence>
<dbReference type="EMBL" id="NBEB01000123">
    <property type="protein sequence ID" value="OQQ80684.1"/>
    <property type="molecule type" value="Genomic_DNA"/>
</dbReference>
<dbReference type="GO" id="GO:0003677">
    <property type="term" value="F:DNA binding"/>
    <property type="evidence" value="ECO:0007669"/>
    <property type="project" value="UniProtKB-UniRule"/>
</dbReference>
<proteinExistence type="inferred from homology"/>
<keyword evidence="1" id="KW-0378">Hydrolase</keyword>
<dbReference type="PIRSF" id="PIRSF016080">
    <property type="entry name" value="Restrict_endonuc_II_DpmII"/>
    <property type="match status" value="1"/>
</dbReference>
<dbReference type="InterPro" id="IPR007637">
    <property type="entry name" value="Restrct_endonuc_II_DpnII-like"/>
</dbReference>
<keyword evidence="1" id="KW-0540">Nuclease</keyword>
<protein>
    <recommendedName>
        <fullName evidence="1">Type-2 restriction enzyme</fullName>
        <ecNumber evidence="1">3.1.21.4</ecNumber>
    </recommendedName>
</protein>
<keyword evidence="1 3" id="KW-0255">Endonuclease</keyword>
<comment type="caution">
    <text evidence="3">The sequence shown here is derived from an EMBL/GenBank/DDBJ whole genome shotgun (WGS) entry which is preliminary data.</text>
</comment>
<dbReference type="InterPro" id="IPR021191">
    <property type="entry name" value="Restrct_endonuc_II_DpnII"/>
</dbReference>
<accession>A0A1V9QIJ0</accession>
<reference evidence="3 4" key="1">
    <citation type="submission" date="2017-03" db="EMBL/GenBank/DDBJ databases">
        <title>Phylogenomics and comparative genomics of Lactobacillus salivarius, a mammalian gut commensal.</title>
        <authorList>
            <person name="Harris H.M."/>
        </authorList>
    </citation>
    <scope>NUCLEOTIDE SEQUENCE [LARGE SCALE GENOMIC DNA]</scope>
    <source>
        <strain evidence="3 4">LMG 14477</strain>
    </source>
</reference>
<dbReference type="AlphaFoldDB" id="A0A1V9QIJ0"/>
<dbReference type="GO" id="GO:0009036">
    <property type="term" value="F:type II site-specific deoxyribonuclease activity"/>
    <property type="evidence" value="ECO:0007669"/>
    <property type="project" value="UniProtKB-UniRule"/>
</dbReference>
<evidence type="ECO:0000313" key="3">
    <source>
        <dbReference type="EMBL" id="OQQ80684.1"/>
    </source>
</evidence>
<name>A0A1V9QIJ0_9LACO</name>